<evidence type="ECO:0000313" key="1">
    <source>
        <dbReference type="EMBL" id="KAI0086884.1"/>
    </source>
</evidence>
<name>A0ACB8TY36_9APHY</name>
<reference evidence="1" key="1">
    <citation type="journal article" date="2021" name="Environ. Microbiol.">
        <title>Gene family expansions and transcriptome signatures uncover fungal adaptations to wood decay.</title>
        <authorList>
            <person name="Hage H."/>
            <person name="Miyauchi S."/>
            <person name="Viragh M."/>
            <person name="Drula E."/>
            <person name="Min B."/>
            <person name="Chaduli D."/>
            <person name="Navarro D."/>
            <person name="Favel A."/>
            <person name="Norest M."/>
            <person name="Lesage-Meessen L."/>
            <person name="Balint B."/>
            <person name="Merenyi Z."/>
            <person name="de Eugenio L."/>
            <person name="Morin E."/>
            <person name="Martinez A.T."/>
            <person name="Baldrian P."/>
            <person name="Stursova M."/>
            <person name="Martinez M.J."/>
            <person name="Novotny C."/>
            <person name="Magnuson J.K."/>
            <person name="Spatafora J.W."/>
            <person name="Maurice S."/>
            <person name="Pangilinan J."/>
            <person name="Andreopoulos W."/>
            <person name="LaButti K."/>
            <person name="Hundley H."/>
            <person name="Na H."/>
            <person name="Kuo A."/>
            <person name="Barry K."/>
            <person name="Lipzen A."/>
            <person name="Henrissat B."/>
            <person name="Riley R."/>
            <person name="Ahrendt S."/>
            <person name="Nagy L.G."/>
            <person name="Grigoriev I.V."/>
            <person name="Martin F."/>
            <person name="Rosso M.N."/>
        </authorList>
    </citation>
    <scope>NUCLEOTIDE SEQUENCE</scope>
    <source>
        <strain evidence="1">CBS 384.51</strain>
    </source>
</reference>
<dbReference type="Proteomes" id="UP001055072">
    <property type="component" value="Unassembled WGS sequence"/>
</dbReference>
<evidence type="ECO:0000313" key="2">
    <source>
        <dbReference type="Proteomes" id="UP001055072"/>
    </source>
</evidence>
<dbReference type="EMBL" id="MU274920">
    <property type="protein sequence ID" value="KAI0086884.1"/>
    <property type="molecule type" value="Genomic_DNA"/>
</dbReference>
<sequence length="176" mass="20286">MSNLYICFPTEGSGTGKPLITCLDSTCERERDGKRRRTLCFQIEASSFFDGSNLTTKGVAPRYDGSIIRSTMYQCCDDPGRVRNQRSMPVALCRTLVMWDCQCEKERKVKRTARVVTMSRRGDWVLDYLPFRGKDHLKHACCRLEHRLSSPCSTAYWTVQDSKKNLARPQYLCFFA</sequence>
<organism evidence="1 2">
    <name type="scientific">Irpex rosettiformis</name>
    <dbReference type="NCBI Taxonomy" id="378272"/>
    <lineage>
        <taxon>Eukaryota</taxon>
        <taxon>Fungi</taxon>
        <taxon>Dikarya</taxon>
        <taxon>Basidiomycota</taxon>
        <taxon>Agaricomycotina</taxon>
        <taxon>Agaricomycetes</taxon>
        <taxon>Polyporales</taxon>
        <taxon>Irpicaceae</taxon>
        <taxon>Irpex</taxon>
    </lineage>
</organism>
<protein>
    <submittedName>
        <fullName evidence="1">Uncharacterized protein</fullName>
    </submittedName>
</protein>
<comment type="caution">
    <text evidence="1">The sequence shown here is derived from an EMBL/GenBank/DDBJ whole genome shotgun (WGS) entry which is preliminary data.</text>
</comment>
<proteinExistence type="predicted"/>
<gene>
    <name evidence="1" type="ORF">BDY19DRAFT_313292</name>
</gene>
<keyword evidence="2" id="KW-1185">Reference proteome</keyword>
<accession>A0ACB8TY36</accession>